<protein>
    <submittedName>
        <fullName evidence="3">Glycosyl transferase family 2</fullName>
    </submittedName>
</protein>
<evidence type="ECO:0000256" key="1">
    <source>
        <dbReference type="SAM" id="Phobius"/>
    </source>
</evidence>
<dbReference type="InterPro" id="IPR029044">
    <property type="entry name" value="Nucleotide-diphossugar_trans"/>
</dbReference>
<dbReference type="PANTHER" id="PTHR43630:SF2">
    <property type="entry name" value="GLYCOSYLTRANSFERASE"/>
    <property type="match status" value="1"/>
</dbReference>
<dbReference type="Pfam" id="PF00535">
    <property type="entry name" value="Glycos_transf_2"/>
    <property type="match status" value="1"/>
</dbReference>
<dbReference type="PANTHER" id="PTHR43630">
    <property type="entry name" value="POLY-BETA-1,6-N-ACETYL-D-GLUCOSAMINE SYNTHASE"/>
    <property type="match status" value="1"/>
</dbReference>
<organism evidence="3 4">
    <name type="scientific">Candidatus Roizmanbacteria bacterium GW2011_GWA2_35_8</name>
    <dbReference type="NCBI Taxonomy" id="1618479"/>
    <lineage>
        <taxon>Bacteria</taxon>
        <taxon>Candidatus Roizmaniibacteriota</taxon>
    </lineage>
</organism>
<evidence type="ECO:0000259" key="2">
    <source>
        <dbReference type="Pfam" id="PF00535"/>
    </source>
</evidence>
<comment type="caution">
    <text evidence="3">The sequence shown here is derived from an EMBL/GenBank/DDBJ whole genome shotgun (WGS) entry which is preliminary data.</text>
</comment>
<feature type="transmembrane region" description="Helical" evidence="1">
    <location>
        <begin position="219"/>
        <end position="245"/>
    </location>
</feature>
<proteinExistence type="predicted"/>
<dbReference type="InterPro" id="IPR001173">
    <property type="entry name" value="Glyco_trans_2-like"/>
</dbReference>
<gene>
    <name evidence="3" type="ORF">UR89_C0023G0006</name>
</gene>
<sequence>MNISAVVLTKNEEKNIKKCLESIDFCEEIIILDDFSTDKTIEIVHKILKIHKVYKVLQRKLNGDFAAQRNYGLSKATRDWVLFLDADEEISPELKKEIVSCIKDKDSIEAFYLKRRDFFWDRELKHGELSSVTKKGLIRLVKKESGKWMGNVHEVFHTAQNCKILNGYINHLPHQSLSEFIKDINNYSTLRAHELQRQGYETNLFEIVFVPLTKFILNYFLLLGFLDGAAGFTYSFMMSFHSFLVRSKLYQYTKLKSND</sequence>
<accession>A0A0G0CX03</accession>
<dbReference type="SUPFAM" id="SSF53448">
    <property type="entry name" value="Nucleotide-diphospho-sugar transferases"/>
    <property type="match status" value="1"/>
</dbReference>
<dbReference type="Gene3D" id="3.90.550.10">
    <property type="entry name" value="Spore Coat Polysaccharide Biosynthesis Protein SpsA, Chain A"/>
    <property type="match status" value="1"/>
</dbReference>
<keyword evidence="1" id="KW-0812">Transmembrane</keyword>
<name>A0A0G0CX03_9BACT</name>
<evidence type="ECO:0000313" key="3">
    <source>
        <dbReference type="EMBL" id="KKP86429.1"/>
    </source>
</evidence>
<dbReference type="Proteomes" id="UP000034536">
    <property type="component" value="Unassembled WGS sequence"/>
</dbReference>
<dbReference type="CDD" id="cd02511">
    <property type="entry name" value="Beta4Glucosyltransferase"/>
    <property type="match status" value="1"/>
</dbReference>
<reference evidence="3 4" key="1">
    <citation type="journal article" date="2015" name="Nature">
        <title>rRNA introns, odd ribosomes, and small enigmatic genomes across a large radiation of phyla.</title>
        <authorList>
            <person name="Brown C.T."/>
            <person name="Hug L.A."/>
            <person name="Thomas B.C."/>
            <person name="Sharon I."/>
            <person name="Castelle C.J."/>
            <person name="Singh A."/>
            <person name="Wilkins M.J."/>
            <person name="Williams K.H."/>
            <person name="Banfield J.F."/>
        </authorList>
    </citation>
    <scope>NUCLEOTIDE SEQUENCE [LARGE SCALE GENOMIC DNA]</scope>
</reference>
<dbReference type="GO" id="GO:0016740">
    <property type="term" value="F:transferase activity"/>
    <property type="evidence" value="ECO:0007669"/>
    <property type="project" value="UniProtKB-KW"/>
</dbReference>
<feature type="domain" description="Glycosyltransferase 2-like" evidence="2">
    <location>
        <begin position="4"/>
        <end position="106"/>
    </location>
</feature>
<keyword evidence="1" id="KW-1133">Transmembrane helix</keyword>
<dbReference type="AlphaFoldDB" id="A0A0G0CX03"/>
<dbReference type="EMBL" id="LBQX01000023">
    <property type="protein sequence ID" value="KKP86429.1"/>
    <property type="molecule type" value="Genomic_DNA"/>
</dbReference>
<keyword evidence="1" id="KW-0472">Membrane</keyword>
<keyword evidence="3" id="KW-0808">Transferase</keyword>
<evidence type="ECO:0000313" key="4">
    <source>
        <dbReference type="Proteomes" id="UP000034536"/>
    </source>
</evidence>